<dbReference type="PROSITE" id="PS52048">
    <property type="entry name" value="UCH_DOMAIN"/>
    <property type="match status" value="1"/>
</dbReference>
<protein>
    <recommendedName>
        <fullName evidence="3 8">ubiquitinyl hydrolase 1</fullName>
        <ecNumber evidence="3 8">3.4.19.12</ecNumber>
    </recommendedName>
</protein>
<dbReference type="PANTHER" id="PTHR10589:SF16">
    <property type="entry name" value="UBIQUITIN CARBOXYL-TERMINAL HYDROLASE ISOZYME L5"/>
    <property type="match status" value="1"/>
</dbReference>
<dbReference type="InterPro" id="IPR038765">
    <property type="entry name" value="Papain-like_cys_pep_sf"/>
</dbReference>
<dbReference type="AlphaFoldDB" id="A0A8C9LKI9"/>
<sequence length="422" mass="49770">MQQDGDKLHEWCLIESNPCIFYDMLQRMGAKVLSVEDVYDLDYFDDYINNKDEVTVDHVLSIEEYKSETDKLVQCDTNIKKEEKQQLLQKKEEYTKEEEQNGTKDDVQDNPQENHQANTKETKKNKIDMLYKDSIYIETKYNKLLKNERYVYGIIFLFNIGKDYDRNKYVEHDVPDDLFFAKQVIPNACATQAILSIILNKNIELHEQIQNIKTFSIGFDSSMKGLTLSNCFFLRNIHNSYKRQIYIDEINIYDDAEKNKDLFHFVSYIEYQNNVYLLDGLQEGPVLIKNCDSKREDNKNGLTNWITIAKTHIKKEMEKLSSQEGQNENRFNVLAIIKDKSHIIKEYMNIHKIIRERVYAKLLTINEGETLNEEIDKEINEESDECNYDVQGIPSYDDLPDDVNILNNIIEKATIEIDYLKK</sequence>
<reference evidence="11" key="2">
    <citation type="submission" date="2025-09" db="UniProtKB">
        <authorList>
            <consortium name="Ensembl"/>
        </authorList>
    </citation>
    <scope>IDENTIFICATION</scope>
</reference>
<evidence type="ECO:0000256" key="6">
    <source>
        <dbReference type="ARBA" id="ARBA00022801"/>
    </source>
</evidence>
<keyword evidence="5 8" id="KW-0833">Ubl conjugation pathway</keyword>
<dbReference type="PANTHER" id="PTHR10589">
    <property type="entry name" value="UBIQUITIN CARBOXYL-TERMINAL HYDROLASE"/>
    <property type="match status" value="1"/>
</dbReference>
<keyword evidence="6 8" id="KW-0378">Hydrolase</keyword>
<comment type="catalytic activity">
    <reaction evidence="1 8">
        <text>Thiol-dependent hydrolysis of ester, thioester, amide, peptide and isopeptide bonds formed by the C-terminal Gly of ubiquitin (a 76-residue protein attached to proteins as an intracellular targeting signal).</text>
        <dbReference type="EC" id="3.4.19.12"/>
    </reaction>
</comment>
<feature type="region of interest" description="Disordered" evidence="9">
    <location>
        <begin position="92"/>
        <end position="121"/>
    </location>
</feature>
<dbReference type="Proteomes" id="UP000694416">
    <property type="component" value="Unplaced"/>
</dbReference>
<reference evidence="11" key="1">
    <citation type="submission" date="2025-08" db="UniProtKB">
        <authorList>
            <consortium name="Ensembl"/>
        </authorList>
    </citation>
    <scope>IDENTIFICATION</scope>
</reference>
<dbReference type="Ensembl" id="ENSPTET00000012573.1">
    <property type="protein sequence ID" value="ENSPTEP00000008232.1"/>
    <property type="gene ID" value="ENSPTEG00000009384.1"/>
</dbReference>
<feature type="active site" description="Proton donor" evidence="8">
    <location>
        <position position="264"/>
    </location>
</feature>
<comment type="similarity">
    <text evidence="2 8">Belongs to the peptidase C12 family.</text>
</comment>
<feature type="site" description="Important for enzyme activity" evidence="8">
    <location>
        <position position="279"/>
    </location>
</feature>
<evidence type="ECO:0000313" key="12">
    <source>
        <dbReference type="Proteomes" id="UP000694416"/>
    </source>
</evidence>
<name>A0A8C9LKI9_9PRIM</name>
<keyword evidence="4 8" id="KW-0645">Protease</keyword>
<evidence type="ECO:0000256" key="7">
    <source>
        <dbReference type="ARBA" id="ARBA00022807"/>
    </source>
</evidence>
<dbReference type="GO" id="GO:0005737">
    <property type="term" value="C:cytoplasm"/>
    <property type="evidence" value="ECO:0007669"/>
    <property type="project" value="TreeGrafter"/>
</dbReference>
<dbReference type="GO" id="GO:0004843">
    <property type="term" value="F:cysteine-type deubiquitinase activity"/>
    <property type="evidence" value="ECO:0007669"/>
    <property type="project" value="UniProtKB-UniRule"/>
</dbReference>
<dbReference type="Gene3D" id="3.40.532.10">
    <property type="entry name" value="Peptidase C12, ubiquitin carboxyl-terminal hydrolase"/>
    <property type="match status" value="2"/>
</dbReference>
<evidence type="ECO:0000256" key="4">
    <source>
        <dbReference type="ARBA" id="ARBA00022670"/>
    </source>
</evidence>
<evidence type="ECO:0000256" key="5">
    <source>
        <dbReference type="ARBA" id="ARBA00022786"/>
    </source>
</evidence>
<dbReference type="GO" id="GO:0006511">
    <property type="term" value="P:ubiquitin-dependent protein catabolic process"/>
    <property type="evidence" value="ECO:0007669"/>
    <property type="project" value="UniProtKB-UniRule"/>
</dbReference>
<feature type="compositionally biased region" description="Basic and acidic residues" evidence="9">
    <location>
        <begin position="92"/>
        <end position="107"/>
    </location>
</feature>
<evidence type="ECO:0000259" key="10">
    <source>
        <dbReference type="PROSITE" id="PS52048"/>
    </source>
</evidence>
<dbReference type="GO" id="GO:0016579">
    <property type="term" value="P:protein deubiquitination"/>
    <property type="evidence" value="ECO:0007669"/>
    <property type="project" value="TreeGrafter"/>
</dbReference>
<dbReference type="InterPro" id="IPR036959">
    <property type="entry name" value="Peptidase_C12_UCH_sf"/>
</dbReference>
<evidence type="ECO:0000256" key="1">
    <source>
        <dbReference type="ARBA" id="ARBA00000707"/>
    </source>
</evidence>
<feature type="active site" description="Nucleophile" evidence="8">
    <location>
        <position position="189"/>
    </location>
</feature>
<proteinExistence type="inferred from homology"/>
<organism evidence="11 12">
    <name type="scientific">Piliocolobus tephrosceles</name>
    <name type="common">Ugandan red Colobus</name>
    <dbReference type="NCBI Taxonomy" id="591936"/>
    <lineage>
        <taxon>Eukaryota</taxon>
        <taxon>Metazoa</taxon>
        <taxon>Chordata</taxon>
        <taxon>Craniata</taxon>
        <taxon>Vertebrata</taxon>
        <taxon>Euteleostomi</taxon>
        <taxon>Mammalia</taxon>
        <taxon>Eutheria</taxon>
        <taxon>Euarchontoglires</taxon>
        <taxon>Primates</taxon>
        <taxon>Haplorrhini</taxon>
        <taxon>Catarrhini</taxon>
        <taxon>Cercopithecidae</taxon>
        <taxon>Colobinae</taxon>
        <taxon>Piliocolobus</taxon>
    </lineage>
</organism>
<evidence type="ECO:0000256" key="9">
    <source>
        <dbReference type="SAM" id="MobiDB-lite"/>
    </source>
</evidence>
<dbReference type="EC" id="3.4.19.12" evidence="3 8"/>
<feature type="domain" description="UCH catalytic" evidence="10">
    <location>
        <begin position="10"/>
        <end position="338"/>
    </location>
</feature>
<keyword evidence="12" id="KW-1185">Reference proteome</keyword>
<feature type="site" description="Transition state stabilizer" evidence="8">
    <location>
        <position position="183"/>
    </location>
</feature>
<dbReference type="InterPro" id="IPR001578">
    <property type="entry name" value="Peptidase_C12_UCH"/>
</dbReference>
<dbReference type="Pfam" id="PF01088">
    <property type="entry name" value="Peptidase_C12"/>
    <property type="match status" value="1"/>
</dbReference>
<evidence type="ECO:0000313" key="11">
    <source>
        <dbReference type="Ensembl" id="ENSPTEP00000008232.1"/>
    </source>
</evidence>
<keyword evidence="7 8" id="KW-0788">Thiol protease</keyword>
<dbReference type="SUPFAM" id="SSF54001">
    <property type="entry name" value="Cysteine proteinases"/>
    <property type="match status" value="2"/>
</dbReference>
<evidence type="ECO:0000256" key="8">
    <source>
        <dbReference type="PROSITE-ProRule" id="PRU01393"/>
    </source>
</evidence>
<evidence type="ECO:0000256" key="3">
    <source>
        <dbReference type="ARBA" id="ARBA00012759"/>
    </source>
</evidence>
<evidence type="ECO:0000256" key="2">
    <source>
        <dbReference type="ARBA" id="ARBA00009326"/>
    </source>
</evidence>
<accession>A0A8C9LKI9</accession>